<proteinExistence type="predicted"/>
<accession>A0A2Z4Y4D1</accession>
<evidence type="ECO:0000313" key="3">
    <source>
        <dbReference type="EMBL" id="AXA35295.1"/>
    </source>
</evidence>
<dbReference type="GO" id="GO:0016787">
    <property type="term" value="F:hydrolase activity"/>
    <property type="evidence" value="ECO:0007669"/>
    <property type="project" value="UniProtKB-KW"/>
</dbReference>
<name>A0A2Z4Y4D1_SUMC1</name>
<dbReference type="EMBL" id="CP030759">
    <property type="protein sequence ID" value="AXA35295.1"/>
    <property type="molecule type" value="Genomic_DNA"/>
</dbReference>
<reference evidence="3 4" key="1">
    <citation type="submission" date="2018-05" db="EMBL/GenBank/DDBJ databases">
        <title>A metagenomic window into the 2 km-deep terrestrial subsurface aquifer revealed taxonomically and functionally diverse microbial community comprising novel uncultured bacterial lineages.</title>
        <authorList>
            <person name="Kadnikov V.V."/>
            <person name="Mardanov A.V."/>
            <person name="Beletsky A.V."/>
            <person name="Banks D."/>
            <person name="Pimenov N.V."/>
            <person name="Frank Y.A."/>
            <person name="Karnachuk O.V."/>
            <person name="Ravin N.V."/>
        </authorList>
    </citation>
    <scope>NUCLEOTIDE SEQUENCE [LARGE SCALE GENOMIC DNA]</scope>
    <source>
        <strain evidence="3">BY</strain>
    </source>
</reference>
<sequence length="520" mass="57397">MFLSLRELRIWLGGIVLAVASVVGAQDDGSMMNLQSTPIPNRLLEYGAPETVGMNSERLALLDGVVRDAIDARETSGAVVLIARRGKIVYERAFGYRAVVPEKEAMTTDTIFDLASLTKCVATASAVMKLVEDGKLRLGDPVKKLIPDWAASKEEKAYQTELAKVRRWIRAGVLQVAPEMQVSQHLETTQSKRLVTGRENPREVWERLVRKGVLKIPQRALEEQLTLALPDREAVSVRHLLTHTSGLDPYDNYYLKFPQGNARQQIIQDIARRPLLAPAGETFVYSDLGYITLGEIVERVSGTDLNTFCRKTLYEPLGMHDTMFNPPKSLLPRIAPTEWRLRPEPQAKQQKSGVAPQPQKYMIRGEVHDGNAFVQNGISGHAGLFSTAHDLAIFAQMLLNGGQYGNVRIFSPLTVRAMISDQARLKDGTKRGYGWDIASGYSSQRGDIFTTGFGHTGWTGTSLWAVPEEELIIIVLTSRCHPDGTGDVGPLRAKIANVVASSIVEPNSTGMELKDGEEKP</sequence>
<feature type="domain" description="Beta-lactamase-related" evidence="2">
    <location>
        <begin position="63"/>
        <end position="154"/>
    </location>
</feature>
<keyword evidence="1" id="KW-0378">Hydrolase</keyword>
<dbReference type="PANTHER" id="PTHR43283">
    <property type="entry name" value="BETA-LACTAMASE-RELATED"/>
    <property type="match status" value="1"/>
</dbReference>
<dbReference type="KEGG" id="schv:BRCON_0518"/>
<dbReference type="InterPro" id="IPR001466">
    <property type="entry name" value="Beta-lactam-related"/>
</dbReference>
<gene>
    <name evidence="3" type="ORF">BRCON_0518</name>
</gene>
<feature type="domain" description="Beta-lactamase-related" evidence="2">
    <location>
        <begin position="227"/>
        <end position="488"/>
    </location>
</feature>
<organism evidence="3 4">
    <name type="scientific">Sumerlaea chitinivorans</name>
    <dbReference type="NCBI Taxonomy" id="2250252"/>
    <lineage>
        <taxon>Bacteria</taxon>
        <taxon>Candidatus Sumerlaeota</taxon>
        <taxon>Candidatus Sumerlaeia</taxon>
        <taxon>Candidatus Sumerlaeales</taxon>
        <taxon>Candidatus Sumerlaeaceae</taxon>
        <taxon>Candidatus Sumerlaea</taxon>
    </lineage>
</organism>
<protein>
    <submittedName>
        <fullName evidence="3">Beta-lactamase class C</fullName>
    </submittedName>
</protein>
<evidence type="ECO:0000256" key="1">
    <source>
        <dbReference type="ARBA" id="ARBA00022801"/>
    </source>
</evidence>
<dbReference type="SUPFAM" id="SSF56601">
    <property type="entry name" value="beta-lactamase/transpeptidase-like"/>
    <property type="match status" value="1"/>
</dbReference>
<dbReference type="InterPro" id="IPR050789">
    <property type="entry name" value="Diverse_Enzym_Activities"/>
</dbReference>
<dbReference type="Pfam" id="PF00144">
    <property type="entry name" value="Beta-lactamase"/>
    <property type="match status" value="2"/>
</dbReference>
<evidence type="ECO:0000313" key="4">
    <source>
        <dbReference type="Proteomes" id="UP000262583"/>
    </source>
</evidence>
<dbReference type="PANTHER" id="PTHR43283:SF11">
    <property type="entry name" value="BETA-LACTAMASE-RELATED DOMAIN-CONTAINING PROTEIN"/>
    <property type="match status" value="1"/>
</dbReference>
<dbReference type="Proteomes" id="UP000262583">
    <property type="component" value="Chromosome"/>
</dbReference>
<dbReference type="AlphaFoldDB" id="A0A2Z4Y4D1"/>
<dbReference type="InterPro" id="IPR012338">
    <property type="entry name" value="Beta-lactam/transpept-like"/>
</dbReference>
<dbReference type="Gene3D" id="3.40.710.10">
    <property type="entry name" value="DD-peptidase/beta-lactamase superfamily"/>
    <property type="match status" value="2"/>
</dbReference>
<evidence type="ECO:0000259" key="2">
    <source>
        <dbReference type="Pfam" id="PF00144"/>
    </source>
</evidence>